<dbReference type="Proteomes" id="UP000317169">
    <property type="component" value="Unassembled WGS sequence"/>
</dbReference>
<dbReference type="NCBIfam" id="NF038113">
    <property type="entry name" value="T9SSA_dep_M36"/>
    <property type="match status" value="1"/>
</dbReference>
<keyword evidence="4" id="KW-0964">Secreted</keyword>
<evidence type="ECO:0000256" key="6">
    <source>
        <dbReference type="ARBA" id="ARBA00022723"/>
    </source>
</evidence>
<dbReference type="OrthoDB" id="5377264at2"/>
<accession>A0A507ZK03</accession>
<dbReference type="GO" id="GO:0008270">
    <property type="term" value="F:zinc ion binding"/>
    <property type="evidence" value="ECO:0007669"/>
    <property type="project" value="InterPro"/>
</dbReference>
<evidence type="ECO:0000256" key="1">
    <source>
        <dbReference type="ARBA" id="ARBA00001947"/>
    </source>
</evidence>
<dbReference type="Gene3D" id="1.10.390.10">
    <property type="entry name" value="Neutral Protease Domain 2"/>
    <property type="match status" value="1"/>
</dbReference>
<reference evidence="14 15" key="1">
    <citation type="submission" date="2019-06" db="EMBL/GenBank/DDBJ databases">
        <title>Flavibacter putida gen. nov., sp. nov., a novel marine bacterium of the family Flavobacteriaceae isolated from coastal seawater.</title>
        <authorList>
            <person name="Feng X."/>
        </authorList>
    </citation>
    <scope>NUCLEOTIDE SEQUENCE [LARGE SCALE GENOMIC DNA]</scope>
    <source>
        <strain evidence="14 15">PLHSN227</strain>
    </source>
</reference>
<dbReference type="InterPro" id="IPR050371">
    <property type="entry name" value="Fungal_virulence_M36"/>
</dbReference>
<evidence type="ECO:0000256" key="10">
    <source>
        <dbReference type="ARBA" id="ARBA00023049"/>
    </source>
</evidence>
<evidence type="ECO:0000259" key="12">
    <source>
        <dbReference type="Pfam" id="PF02225"/>
    </source>
</evidence>
<evidence type="ECO:0000256" key="11">
    <source>
        <dbReference type="ARBA" id="ARBA00023145"/>
    </source>
</evidence>
<keyword evidence="10" id="KW-0482">Metalloprotease</keyword>
<comment type="caution">
    <text evidence="14">The sequence shown here is derived from an EMBL/GenBank/DDBJ whole genome shotgun (WGS) entry which is preliminary data.</text>
</comment>
<evidence type="ECO:0000256" key="2">
    <source>
        <dbReference type="ARBA" id="ARBA00004613"/>
    </source>
</evidence>
<gene>
    <name evidence="14" type="ORF">FKR84_10170</name>
</gene>
<feature type="domain" description="Secretion system C-terminal sorting" evidence="13">
    <location>
        <begin position="798"/>
        <end position="869"/>
    </location>
</feature>
<dbReference type="Gene3D" id="3.50.30.30">
    <property type="match status" value="1"/>
</dbReference>
<dbReference type="CDD" id="cd09596">
    <property type="entry name" value="M36"/>
    <property type="match status" value="1"/>
</dbReference>
<dbReference type="Pfam" id="PF02225">
    <property type="entry name" value="PA"/>
    <property type="match status" value="1"/>
</dbReference>
<dbReference type="Pfam" id="PF02128">
    <property type="entry name" value="Peptidase_M36"/>
    <property type="match status" value="1"/>
</dbReference>
<evidence type="ECO:0000313" key="14">
    <source>
        <dbReference type="EMBL" id="TQD37011.1"/>
    </source>
</evidence>
<evidence type="ECO:0000256" key="8">
    <source>
        <dbReference type="ARBA" id="ARBA00022801"/>
    </source>
</evidence>
<keyword evidence="9" id="KW-0862">Zinc</keyword>
<dbReference type="GO" id="GO:0006508">
    <property type="term" value="P:proteolysis"/>
    <property type="evidence" value="ECO:0007669"/>
    <property type="project" value="UniProtKB-KW"/>
</dbReference>
<keyword evidence="6" id="KW-0479">Metal-binding</keyword>
<evidence type="ECO:0000259" key="13">
    <source>
        <dbReference type="Pfam" id="PF18962"/>
    </source>
</evidence>
<comment type="similarity">
    <text evidence="3">Belongs to the peptidase M36 family.</text>
</comment>
<evidence type="ECO:0000313" key="15">
    <source>
        <dbReference type="Proteomes" id="UP000317169"/>
    </source>
</evidence>
<keyword evidence="15" id="KW-1185">Reference proteome</keyword>
<evidence type="ECO:0000256" key="3">
    <source>
        <dbReference type="ARBA" id="ARBA00006006"/>
    </source>
</evidence>
<dbReference type="PANTHER" id="PTHR33478:SF1">
    <property type="entry name" value="EXTRACELLULAR METALLOPROTEINASE MEP"/>
    <property type="match status" value="1"/>
</dbReference>
<sequence length="870" mass="93695">MLVPMGVIAQDIEISTIQGYLSSNSSLKQSDIAGIKIKDQHFSKSLNGQMVYVQQHHQNVPVFNAMGSFLVKNGRVTQAKNNFISDLSTKANTTQTAFGPTQAVNKVAAALNLNPTGLELLSSEEGIYEFNNAGISATNIQATKVYYPSGENMRLAWEVSLQLKDGSHWWNIRLDASNGTILHRDDWIVSCNFDTEKHSTLAHRMHANAANQFGFKAASSPQDGSIYNVFPMAAQSPNFGTRTLENNPANALGSPYGWHDTDQVVGPEYTITRGNNVFAYENRDGDNATGYAPDGGSNLNFDFALNLQQDPDGYIDASVTNLFYWNNIVHDLWYNYGFDEPSGNFQQNNYGRGATFTANDPVYARGQDGANQGPGNNATFGTPPDGQSPVMRMFTWAPTGAPQVLTVNSPSNFAGSYTGTTANFGPSIPVTGITGDFVIAEDDNAGNSIDPYDACDNITNASAIDGNIAIIRRGECSFVDKVNAMQQAGAIAVIIVNNESGPPINMGGNSGTITIPSIMLTLSDGLPMINAIEAGNTINGTIIESGPYQKDGSLDGTIIAHEYGHGVSNRLTGGSANASCLYSCEEVDEDGNCIQYTEQMGEGWSDYISLTMTMKSGDQATDPRSIATYAIGQDANGTGLRNAPYSTDFSINDFTYGDTNNSFQLSAPHGVGFVWATMLWDMTWGLIDEHGFDPDIYNGTGGNNIAMQLVIDGMKLQACNPGFIDGRDAILQADMEANNGENQCIIWTAFANRGLGYSADQGNPLDRADQTEAFDMPPANVLDCSMAAQSYNNEQFIIYPNPASNLVNIKTKAAAGNTKVQIFDINGRSVMQRDLGAEQTQINVSNLTTGVYILKIANDTASQTEKLIIE</sequence>
<keyword evidence="8" id="KW-0378">Hydrolase</keyword>
<dbReference type="InterPro" id="IPR003137">
    <property type="entry name" value="PA_domain"/>
</dbReference>
<evidence type="ECO:0000256" key="9">
    <source>
        <dbReference type="ARBA" id="ARBA00022833"/>
    </source>
</evidence>
<dbReference type="Pfam" id="PF18962">
    <property type="entry name" value="Por_Secre_tail"/>
    <property type="match status" value="1"/>
</dbReference>
<comment type="subcellular location">
    <subcellularLocation>
        <location evidence="2">Secreted</location>
    </subcellularLocation>
</comment>
<dbReference type="InterPro" id="IPR001842">
    <property type="entry name" value="Peptidase_M36"/>
</dbReference>
<dbReference type="CDD" id="cd04818">
    <property type="entry name" value="PA_subtilisin_1"/>
    <property type="match status" value="1"/>
</dbReference>
<evidence type="ECO:0000256" key="7">
    <source>
        <dbReference type="ARBA" id="ARBA00022729"/>
    </source>
</evidence>
<dbReference type="SUPFAM" id="SSF52025">
    <property type="entry name" value="PA domain"/>
    <property type="match status" value="1"/>
</dbReference>
<dbReference type="PANTHER" id="PTHR33478">
    <property type="entry name" value="EXTRACELLULAR METALLOPROTEINASE MEP"/>
    <property type="match status" value="1"/>
</dbReference>
<proteinExistence type="inferred from homology"/>
<name>A0A507ZK03_9FLAO</name>
<keyword evidence="7" id="KW-0732">Signal</keyword>
<dbReference type="InterPro" id="IPR026444">
    <property type="entry name" value="Secre_tail"/>
</dbReference>
<dbReference type="AlphaFoldDB" id="A0A507ZK03"/>
<keyword evidence="11" id="KW-0865">Zymogen</keyword>
<comment type="cofactor">
    <cofactor evidence="1">
        <name>Zn(2+)</name>
        <dbReference type="ChEBI" id="CHEBI:29105"/>
    </cofactor>
</comment>
<dbReference type="GO" id="GO:0004222">
    <property type="term" value="F:metalloendopeptidase activity"/>
    <property type="evidence" value="ECO:0007669"/>
    <property type="project" value="InterPro"/>
</dbReference>
<evidence type="ECO:0000256" key="5">
    <source>
        <dbReference type="ARBA" id="ARBA00022670"/>
    </source>
</evidence>
<dbReference type="EMBL" id="VIAR01000010">
    <property type="protein sequence ID" value="TQD37011.1"/>
    <property type="molecule type" value="Genomic_DNA"/>
</dbReference>
<keyword evidence="5" id="KW-0645">Protease</keyword>
<feature type="domain" description="PA" evidence="12">
    <location>
        <begin position="447"/>
        <end position="526"/>
    </location>
</feature>
<dbReference type="SUPFAM" id="SSF55486">
    <property type="entry name" value="Metalloproteases ('zincins'), catalytic domain"/>
    <property type="match status" value="1"/>
</dbReference>
<evidence type="ECO:0000256" key="4">
    <source>
        <dbReference type="ARBA" id="ARBA00022525"/>
    </source>
</evidence>
<dbReference type="NCBIfam" id="TIGR04183">
    <property type="entry name" value="Por_Secre_tail"/>
    <property type="match status" value="1"/>
</dbReference>
<protein>
    <submittedName>
        <fullName evidence="14">T9SS type A sorting domain-containing protein</fullName>
    </submittedName>
</protein>
<dbReference type="InterPro" id="IPR027268">
    <property type="entry name" value="Peptidase_M4/M1_CTD_sf"/>
</dbReference>
<dbReference type="Gene3D" id="3.10.170.10">
    <property type="match status" value="1"/>
</dbReference>
<dbReference type="GO" id="GO:0005615">
    <property type="term" value="C:extracellular space"/>
    <property type="evidence" value="ECO:0007669"/>
    <property type="project" value="InterPro"/>
</dbReference>
<organism evidence="14 15">
    <name type="scientific">Haloflavibacter putidus</name>
    <dbReference type="NCBI Taxonomy" id="2576776"/>
    <lineage>
        <taxon>Bacteria</taxon>
        <taxon>Pseudomonadati</taxon>
        <taxon>Bacteroidota</taxon>
        <taxon>Flavobacteriia</taxon>
        <taxon>Flavobacteriales</taxon>
        <taxon>Flavobacteriaceae</taxon>
        <taxon>Haloflavibacter</taxon>
    </lineage>
</organism>
<dbReference type="InterPro" id="IPR046450">
    <property type="entry name" value="PA_dom_sf"/>
</dbReference>